<feature type="signal peptide" evidence="3">
    <location>
        <begin position="1"/>
        <end position="23"/>
    </location>
</feature>
<organism evidence="4 5">
    <name type="scientific">Mycoplasmopsis glycophila</name>
    <dbReference type="NCBI Taxonomy" id="171285"/>
    <lineage>
        <taxon>Bacteria</taxon>
        <taxon>Bacillati</taxon>
        <taxon>Mycoplasmatota</taxon>
        <taxon>Mycoplasmoidales</taxon>
        <taxon>Metamycoplasmataceae</taxon>
        <taxon>Mycoplasmopsis</taxon>
    </lineage>
</organism>
<keyword evidence="3" id="KW-0732">Signal</keyword>
<evidence type="ECO:0000313" key="4">
    <source>
        <dbReference type="EMBL" id="VEU70711.1"/>
    </source>
</evidence>
<evidence type="ECO:0000256" key="2">
    <source>
        <dbReference type="SAM" id="MobiDB-lite"/>
    </source>
</evidence>
<sequence>MTKKSKYLLLGVAGLLVGTAVVAIPVATTANAKAKEAQERNEAIVDLNNVVTSAEVVKSQVDNFYANPAEFNGWVVKEYNNLSIYEKPSNVKEASDALSKLLEDAKLSVLSDDLTKEDYAKQAEQIKEAEVALNNAHKNNIAELTKGVNELSEFINSLTEAAQNTKNVKDAKRAITATLSALSSEGQPSDSELRNTTPIITTPVQTQSILIILAKGLISSTGELNQAVLNFFNKDVEEKDRPLLVGAANLTVDSSFNPEALKARYATSSVQENGTSTQVSDIFGRLFTSYKNAYALVDSETYNEVVYLENLLRDAALPAKVKELAENLKAAQAAKDTVNNQLKASRVAYTNKKADLVKYIDLVVFDDQEVMFDVLTPTEQDANKTTPTWARTYTAAEIAKLQEKVFQNNEQDSLATEWANKITANLYDQQLPVLDQVKANDDFALQRRFYKRAVEHAKKLVNKQTVDSDVQASYETVENSADLITALENAVQAAQGAVEEVEEAQRTTATYQSAKDAINSAVSTFVNSMKAAAVAKYEEVVETIKSHKALYEKIQALILSYNKASNIQLVEDFENLLALSRFEKDILENLYFTPTDLFPGASDDFKNLVALKDQLKVSSSNLTEKDKKELLAKAVAQYAVAAQLQNNFDKGAVATTEGASDIPAFGLVNTLEVARLLDFLKADTEKLSAYSNGLDEKAKKAIESFVTKVSSDKTNYVNAVPAELFETEEEQNALKALKDALNKVFEAPVSLNKPAAEGQPATTRNNYELAEDIYDKASAALDAYGYFEYAIEKQKVAKEIAALGENWSDVPSTAVHENVKASGYLANGVVEGYSPKANLSTALNDARALIIGIVRTADEVPATADSTNKFQPVLDVLANLAEGTDHAQEKHEIIYPAYKKAVEKLQVAINDKRVDNARYEYELAIWNTDHLIPIYESYKLYDAKGVLAQGIELSKEAIKFTDKTTLDEKIAAYQKAKKLVEEYVIRANTASYYDLQTNKENTIKLIDIKSYEIKKLEVIKKPAAILLEQVRAVDKISAELAKQKADKVKEKEQKQQARNQVQDPKSSQAKTLDAEIKSLDDKISVIDKFEANKTALALPTVVEIQNLLSTYDNADTATTTENFKTGKSYQLKSQKLEELVRNLQTQNPALLSSTDANYVSLTQPSSQDITDAIAKINELQAIKDTLHARFKLQRNTQALLVGVLKPAFATEAKLKDTSTVYTNADFVEKDKGADILGDEKGDVRDLLKFDIEALGTLNDQKELSKQLAKDLEVAKVQTETGAIYDALLRPARESYQNALAELKAYQAELAKSSQYDEIVNHISTVLEGMREYDVYNETFANFVNDAKELQAELLLAKYKRAKKDYEVQKDSSLQNKPTDNGGAALIDKAVAVAEAKLHALLAKHILEAKKVEEANKQALETAVKALETELKNPESTKETLEQKTTELKTELAKITNATLEDVNKLAGNKFQNFAYGLSKEVPGLIPTFELQTKELRNAILDAKVAAAVNELNAKIAFFERTIETPTVETSKLTDDTEAEKAKFEIGLLLDQKVAVQNLIQQTKDQLDAYREAALAAADQRTAEEAYNNAKVKELTFALAQKKYEFYVKRFNSMNKLLASFTKAKEDGTGNESFETIFANALKPINEALAAKMNKNADDTYAQSVDERISANETAAKGYYDAYIKVSNDIMTSVNQYIKNNNLDVERFAKDIEKYSNGNPNQEKFVTTSGKTLTFTSIDEFLNALRDANLSVYDNTLPMLFISNNVAVEDNAAKADYNDKPEVKKLIEKYSSLYTKSIGKPAQGEQHTWTIVQNRDRRLQLLSIIEAIENYYIKNDATKITDEVEVQKLQSELDELRTMLFTAQYDMNMVNFSYPGSNGEMKNTMIPNVTRNDVKVVRERLERLADILERKEDYNAAFSALKAQEPWSQETKDEVEQIKAKVAAADENPNVAEAIKVYNEQIKALQVLAAKEENARAKEAAKQTIGLINVLTSSKVAVDNADSEVVEGIYAAYTPTDKSATNFLARWNASESQNGANKHDIDSSHPKYNSSTSNRADKNKLSNAEEVAALQELVNTTATTKEAIAKQTAQIKSINKTVQDAMKEYNDSIKTQVEAQIESDKQQIKSSKAKLQDPAAQLPEKTTAAKTIETNTKHVAKLSLVLGFVSEAEQNKVKEEINKLPEANRGAMLEKYNEVLTTQSDTANAMLNNLKDFLTELDAAVKAAQA</sequence>
<feature type="coiled-coil region" evidence="1">
    <location>
        <begin position="1401"/>
        <end position="1457"/>
    </location>
</feature>
<feature type="coiled-coil region" evidence="1">
    <location>
        <begin position="1552"/>
        <end position="1579"/>
    </location>
</feature>
<feature type="coiled-coil region" evidence="1">
    <location>
        <begin position="1344"/>
        <end position="1375"/>
    </location>
</feature>
<evidence type="ECO:0000313" key="5">
    <source>
        <dbReference type="Proteomes" id="UP000290815"/>
    </source>
</evidence>
<evidence type="ECO:0000256" key="1">
    <source>
        <dbReference type="SAM" id="Coils"/>
    </source>
</evidence>
<name>A0A449AVR6_9BACT</name>
<keyword evidence="1" id="KW-0175">Coiled coil</keyword>
<feature type="region of interest" description="Disordered" evidence="2">
    <location>
        <begin position="1047"/>
        <end position="1070"/>
    </location>
</feature>
<dbReference type="KEGG" id="mgly:NCTC10194_00544"/>
<dbReference type="EMBL" id="LR215024">
    <property type="protein sequence ID" value="VEU70711.1"/>
    <property type="molecule type" value="Genomic_DNA"/>
</dbReference>
<feature type="coiled-coil region" evidence="1">
    <location>
        <begin position="2083"/>
        <end position="2129"/>
    </location>
</feature>
<accession>A0A449AVR6</accession>
<keyword evidence="5" id="KW-1185">Reference proteome</keyword>
<proteinExistence type="predicted"/>
<dbReference type="Proteomes" id="UP000290815">
    <property type="component" value="Chromosome"/>
</dbReference>
<feature type="coiled-coil region" evidence="1">
    <location>
        <begin position="1890"/>
        <end position="1974"/>
    </location>
</feature>
<evidence type="ECO:0000256" key="3">
    <source>
        <dbReference type="SAM" id="SignalP"/>
    </source>
</evidence>
<reference evidence="4 5" key="1">
    <citation type="submission" date="2019-01" db="EMBL/GenBank/DDBJ databases">
        <authorList>
            <consortium name="Pathogen Informatics"/>
        </authorList>
    </citation>
    <scope>NUCLEOTIDE SEQUENCE [LARGE SCALE GENOMIC DNA]</scope>
    <source>
        <strain evidence="4 5">NCTC10194</strain>
    </source>
</reference>
<feature type="chain" id="PRO_5019028349" evidence="3">
    <location>
        <begin position="24"/>
        <end position="2225"/>
    </location>
</feature>
<feature type="region of interest" description="Disordered" evidence="2">
    <location>
        <begin position="2030"/>
        <end position="2059"/>
    </location>
</feature>
<protein>
    <submittedName>
        <fullName evidence="4">Uncharacterized protein</fullName>
    </submittedName>
</protein>
<gene>
    <name evidence="4" type="ORF">NCTC10194_00544</name>
</gene>
<feature type="compositionally biased region" description="Polar residues" evidence="2">
    <location>
        <begin position="1056"/>
        <end position="1070"/>
    </location>
</feature>
<dbReference type="RefSeq" id="WP_027333583.1">
    <property type="nucleotide sequence ID" value="NZ_LR215024.1"/>
</dbReference>